<accession>A0A6A6EHM7</accession>
<dbReference type="PANTHER" id="PTHR43662">
    <property type="match status" value="1"/>
</dbReference>
<keyword evidence="3" id="KW-1185">Reference proteome</keyword>
<dbReference type="OrthoDB" id="74764at2759"/>
<name>A0A6A6EHM7_9PEZI</name>
<protein>
    <recommendedName>
        <fullName evidence="1">DUF1996 domain-containing protein</fullName>
    </recommendedName>
</protein>
<dbReference type="InterPro" id="IPR018535">
    <property type="entry name" value="DUF1996"/>
</dbReference>
<dbReference type="Proteomes" id="UP000800200">
    <property type="component" value="Unassembled WGS sequence"/>
</dbReference>
<dbReference type="Pfam" id="PF09362">
    <property type="entry name" value="DUF1996"/>
    <property type="match status" value="1"/>
</dbReference>
<gene>
    <name evidence="2" type="ORF">K469DRAFT_737186</name>
</gene>
<evidence type="ECO:0000259" key="1">
    <source>
        <dbReference type="Pfam" id="PF09362"/>
    </source>
</evidence>
<evidence type="ECO:0000313" key="2">
    <source>
        <dbReference type="EMBL" id="KAF2189376.1"/>
    </source>
</evidence>
<dbReference type="PANTHER" id="PTHR43662:SF2">
    <property type="entry name" value="DUF1996 DOMAIN-CONTAINING PROTEIN"/>
    <property type="match status" value="1"/>
</dbReference>
<sequence length="373" mass="40059">MGVDENMLKVQAIDGQHHCLAAASLLAQDAAAQNVNVGRLLRFACSQLVIERTDPIVQPGMNPSAHTHQVVGGNSFNVTMDPNNMDPSIASTCTSCTYSEDFSNYWTASLYFRSPENGSYKLVPQLTNFRGLDGERHPQGGGITVYYMTAYGGSPKTTAFKPGFRMISGDPQLRSKSVTFPGICHRCNGNGAGFAPCDSKDTSALPTKICPGGIRGTIVFPSCWDGKNLDSPDHRSHMAYSPGGAVLANSACPSSHPIRVPQLMYEMQWDTSAFNDPKYFQGGKQPFMYSFGDGTGHGQHGDYLFGWKSDALQRGMDALLGSGCINEVCDALKSQPANDAVTCTKKTQVPGESVGRSGEWLTALPGNVPVTHK</sequence>
<evidence type="ECO:0000313" key="3">
    <source>
        <dbReference type="Proteomes" id="UP000800200"/>
    </source>
</evidence>
<dbReference type="AlphaFoldDB" id="A0A6A6EHM7"/>
<reference evidence="2" key="1">
    <citation type="journal article" date="2020" name="Stud. Mycol.">
        <title>101 Dothideomycetes genomes: a test case for predicting lifestyles and emergence of pathogens.</title>
        <authorList>
            <person name="Haridas S."/>
            <person name="Albert R."/>
            <person name="Binder M."/>
            <person name="Bloem J."/>
            <person name="Labutti K."/>
            <person name="Salamov A."/>
            <person name="Andreopoulos B."/>
            <person name="Baker S."/>
            <person name="Barry K."/>
            <person name="Bills G."/>
            <person name="Bluhm B."/>
            <person name="Cannon C."/>
            <person name="Castanera R."/>
            <person name="Culley D."/>
            <person name="Daum C."/>
            <person name="Ezra D."/>
            <person name="Gonzalez J."/>
            <person name="Henrissat B."/>
            <person name="Kuo A."/>
            <person name="Liang C."/>
            <person name="Lipzen A."/>
            <person name="Lutzoni F."/>
            <person name="Magnuson J."/>
            <person name="Mondo S."/>
            <person name="Nolan M."/>
            <person name="Ohm R."/>
            <person name="Pangilinan J."/>
            <person name="Park H.-J."/>
            <person name="Ramirez L."/>
            <person name="Alfaro M."/>
            <person name="Sun H."/>
            <person name="Tritt A."/>
            <person name="Yoshinaga Y."/>
            <person name="Zwiers L.-H."/>
            <person name="Turgeon B."/>
            <person name="Goodwin S."/>
            <person name="Spatafora J."/>
            <person name="Crous P."/>
            <person name="Grigoriev I."/>
        </authorList>
    </citation>
    <scope>NUCLEOTIDE SEQUENCE</scope>
    <source>
        <strain evidence="2">CBS 207.26</strain>
    </source>
</reference>
<organism evidence="2 3">
    <name type="scientific">Zopfia rhizophila CBS 207.26</name>
    <dbReference type="NCBI Taxonomy" id="1314779"/>
    <lineage>
        <taxon>Eukaryota</taxon>
        <taxon>Fungi</taxon>
        <taxon>Dikarya</taxon>
        <taxon>Ascomycota</taxon>
        <taxon>Pezizomycotina</taxon>
        <taxon>Dothideomycetes</taxon>
        <taxon>Dothideomycetes incertae sedis</taxon>
        <taxon>Zopfiaceae</taxon>
        <taxon>Zopfia</taxon>
    </lineage>
</organism>
<dbReference type="EMBL" id="ML994621">
    <property type="protein sequence ID" value="KAF2189376.1"/>
    <property type="molecule type" value="Genomic_DNA"/>
</dbReference>
<proteinExistence type="predicted"/>
<feature type="domain" description="DUF1996" evidence="1">
    <location>
        <begin position="54"/>
        <end position="307"/>
    </location>
</feature>